<keyword evidence="7" id="KW-1185">Reference proteome</keyword>
<dbReference type="InterPro" id="IPR054579">
    <property type="entry name" value="GCE-like_dom"/>
</dbReference>
<evidence type="ECO:0000256" key="1">
    <source>
        <dbReference type="ARBA" id="ARBA00022487"/>
    </source>
</evidence>
<keyword evidence="3" id="KW-0378">Hydrolase</keyword>
<accession>A0ABT8TH65</accession>
<feature type="signal peptide" evidence="4">
    <location>
        <begin position="1"/>
        <end position="24"/>
    </location>
</feature>
<organism evidence="6 7">
    <name type="scientific">Gilvimarinus algae</name>
    <dbReference type="NCBI Taxonomy" id="3058037"/>
    <lineage>
        <taxon>Bacteria</taxon>
        <taxon>Pseudomonadati</taxon>
        <taxon>Pseudomonadota</taxon>
        <taxon>Gammaproteobacteria</taxon>
        <taxon>Cellvibrionales</taxon>
        <taxon>Cellvibrionaceae</taxon>
        <taxon>Gilvimarinus</taxon>
    </lineage>
</organism>
<dbReference type="RefSeq" id="WP_302713514.1">
    <property type="nucleotide sequence ID" value="NZ_JAULRT010000059.1"/>
</dbReference>
<evidence type="ECO:0000256" key="4">
    <source>
        <dbReference type="SAM" id="SignalP"/>
    </source>
</evidence>
<keyword evidence="1" id="KW-0719">Serine esterase</keyword>
<evidence type="ECO:0000313" key="6">
    <source>
        <dbReference type="EMBL" id="MDO3382945.1"/>
    </source>
</evidence>
<dbReference type="Proteomes" id="UP001168380">
    <property type="component" value="Unassembled WGS sequence"/>
</dbReference>
<sequence length="408" mass="44032">MTGKARYFRWPLLAIFVFCAGSLAQTPEDSGAACPLTPPASFSELPHIDALPTPFVYRDGRAVTSRADWSCRRREISAQLQHWIYGDKPPPGAEVNSHLEKDALTVKVADNGQSVSFTAKILWPTTGKPPYPAMIGIGRSFLDNQALLDQGVAIIEFPNNDIGDQSGAAARGQGKFYKLYGKDHSAASTVAWAWGVSRLIDALGAITDSPIDANRLGVTGCSRNGKGALVTGALDERIALSIIQESGSGGSASWRVSEAMKEAGANVQTASQIVTENTWLTQAFARFAQQVDKLPVDNHQLLGLVAPRGLLLLENTDMEWLGNKSAYLSALAAREIYAALGAEQHIGITQVGGHQHCVVPDSQKAAIHAFVERFLLGQSVNTRVWSTDADYTLDLKRWIPWTTPNLAP</sequence>
<comment type="caution">
    <text evidence="6">The sequence shown here is derived from an EMBL/GenBank/DDBJ whole genome shotgun (WGS) entry which is preliminary data.</text>
</comment>
<evidence type="ECO:0000313" key="7">
    <source>
        <dbReference type="Proteomes" id="UP001168380"/>
    </source>
</evidence>
<dbReference type="EMBL" id="JAULRT010000059">
    <property type="protein sequence ID" value="MDO3382945.1"/>
    <property type="molecule type" value="Genomic_DNA"/>
</dbReference>
<evidence type="ECO:0000256" key="3">
    <source>
        <dbReference type="ARBA" id="ARBA00022801"/>
    </source>
</evidence>
<evidence type="ECO:0000256" key="2">
    <source>
        <dbReference type="ARBA" id="ARBA00022729"/>
    </source>
</evidence>
<evidence type="ECO:0000259" key="5">
    <source>
        <dbReference type="Pfam" id="PF22244"/>
    </source>
</evidence>
<reference evidence="6" key="1">
    <citation type="submission" date="2023-07" db="EMBL/GenBank/DDBJ databases">
        <title>Gilvimarinus algae sp. nov., isolated from the surface of Kelp.</title>
        <authorList>
            <person name="Sun Y.Y."/>
            <person name="Gong Y."/>
            <person name="Du Z.J."/>
        </authorList>
    </citation>
    <scope>NUCLEOTIDE SEQUENCE</scope>
    <source>
        <strain evidence="6">SDUM040014</strain>
    </source>
</reference>
<protein>
    <submittedName>
        <fullName evidence="6">Dockerin-like protein</fullName>
    </submittedName>
</protein>
<proteinExistence type="predicted"/>
<name>A0ABT8TH65_9GAMM</name>
<dbReference type="Gene3D" id="3.40.50.1820">
    <property type="entry name" value="alpha/beta hydrolase"/>
    <property type="match status" value="1"/>
</dbReference>
<gene>
    <name evidence="6" type="ORF">QWI16_12270</name>
</gene>
<keyword evidence="2 4" id="KW-0732">Signal</keyword>
<dbReference type="InterPro" id="IPR029058">
    <property type="entry name" value="AB_hydrolase_fold"/>
</dbReference>
<feature type="chain" id="PRO_5046942347" evidence="4">
    <location>
        <begin position="25"/>
        <end position="408"/>
    </location>
</feature>
<feature type="domain" description="4-O-methyl-glucuronoyl methylesterase-like" evidence="5">
    <location>
        <begin position="106"/>
        <end position="341"/>
    </location>
</feature>
<dbReference type="SUPFAM" id="SSF53474">
    <property type="entry name" value="alpha/beta-Hydrolases"/>
    <property type="match status" value="1"/>
</dbReference>
<dbReference type="Pfam" id="PF22244">
    <property type="entry name" value="GCE_fung"/>
    <property type="match status" value="1"/>
</dbReference>